<reference evidence="3" key="2">
    <citation type="submission" date="2013-07" db="EMBL/GenBank/DDBJ databases">
        <authorList>
            <consortium name="The Broad Institute Genome Sequencing Platform"/>
            <person name="Cuomo C."/>
            <person name="Litvintseva A."/>
            <person name="Chen Y."/>
            <person name="Heitman J."/>
            <person name="Sun S."/>
            <person name="Springer D."/>
            <person name="Dromer F."/>
            <person name="Young S.K."/>
            <person name="Zeng Q."/>
            <person name="Gargeya S."/>
            <person name="Fitzgerald M."/>
            <person name="Abouelleil A."/>
            <person name="Alvarado L."/>
            <person name="Berlin A.M."/>
            <person name="Chapman S.B."/>
            <person name="Dewar J."/>
            <person name="Goldberg J."/>
            <person name="Griggs A."/>
            <person name="Gujja S."/>
            <person name="Hansen M."/>
            <person name="Howarth C."/>
            <person name="Imamovic A."/>
            <person name="Larimer J."/>
            <person name="McCowan C."/>
            <person name="Murphy C."/>
            <person name="Pearson M."/>
            <person name="Priest M."/>
            <person name="Roberts A."/>
            <person name="Saif S."/>
            <person name="Shea T."/>
            <person name="Sykes S."/>
            <person name="Wortman J."/>
            <person name="Nusbaum C."/>
            <person name="Birren B."/>
        </authorList>
    </citation>
    <scope>NUCLEOTIDE SEQUENCE</scope>
    <source>
        <strain evidence="3">CBS 10118</strain>
    </source>
</reference>
<organism evidence="2">
    <name type="scientific">Kwoniella bestiolae CBS 10118</name>
    <dbReference type="NCBI Taxonomy" id="1296100"/>
    <lineage>
        <taxon>Eukaryota</taxon>
        <taxon>Fungi</taxon>
        <taxon>Dikarya</taxon>
        <taxon>Basidiomycota</taxon>
        <taxon>Agaricomycotina</taxon>
        <taxon>Tremellomycetes</taxon>
        <taxon>Tremellales</taxon>
        <taxon>Cryptococcaceae</taxon>
        <taxon>Kwoniella</taxon>
    </lineage>
</organism>
<dbReference type="VEuPathDB" id="FungiDB:I302_05880"/>
<accession>A0A1B9G077</accession>
<name>A0A1B9G077_9TREE</name>
<dbReference type="GeneID" id="30210279"/>
<reference evidence="2" key="3">
    <citation type="submission" date="2014-01" db="EMBL/GenBank/DDBJ databases">
        <title>Evolution of pathogenesis and genome organization in the Tremellales.</title>
        <authorList>
            <person name="Cuomo C."/>
            <person name="Litvintseva A."/>
            <person name="Heitman J."/>
            <person name="Chen Y."/>
            <person name="Sun S."/>
            <person name="Springer D."/>
            <person name="Dromer F."/>
            <person name="Young S."/>
            <person name="Zeng Q."/>
            <person name="Chapman S."/>
            <person name="Gujja S."/>
            <person name="Saif S."/>
            <person name="Birren B."/>
        </authorList>
    </citation>
    <scope>NUCLEOTIDE SEQUENCE</scope>
    <source>
        <strain evidence="2">CBS 10118</strain>
    </source>
</reference>
<dbReference type="RefSeq" id="XP_019045490.1">
    <property type="nucleotide sequence ID" value="XM_019192493.1"/>
</dbReference>
<feature type="compositionally biased region" description="Low complexity" evidence="1">
    <location>
        <begin position="178"/>
        <end position="190"/>
    </location>
</feature>
<evidence type="ECO:0000313" key="3">
    <source>
        <dbReference type="EMBL" id="WVW84820.1"/>
    </source>
</evidence>
<dbReference type="Proteomes" id="UP000092730">
    <property type="component" value="Chromosome 5"/>
</dbReference>
<feature type="region of interest" description="Disordered" evidence="1">
    <location>
        <begin position="166"/>
        <end position="217"/>
    </location>
</feature>
<sequence length="296" mass="33620">MSNQSQWISIVITNDFLPQLDKAKPSERQFVGWYKFHVDALNDDFTVYDVLSKYDQPSEAYQHSQRDKTVRLFAEGDIPIEIKDETVSVSVPDGKTISLKSYQAFGWDTIPLSGTMYMELDNDNRYQLGRTTKNLRITPRRILLERSDMRNGKYWVKSKGLKEGLGGLGDSHREGHLDSSSSNNIPDDIPGGYTTDESSRNVIIDSSSTNEDSDGSSRKTLLAKMMIKSEWRAYVNPEVEGVLEFEPNREKPLEITDLVAGSLHYRRMGTDHLRAGDQTAWSDYGSVDSDFEIKEI</sequence>
<dbReference type="EMBL" id="KI894022">
    <property type="protein sequence ID" value="OCF24420.1"/>
    <property type="molecule type" value="Genomic_DNA"/>
</dbReference>
<evidence type="ECO:0000313" key="4">
    <source>
        <dbReference type="Proteomes" id="UP000092730"/>
    </source>
</evidence>
<evidence type="ECO:0000313" key="2">
    <source>
        <dbReference type="EMBL" id="OCF24420.1"/>
    </source>
</evidence>
<reference evidence="3" key="4">
    <citation type="submission" date="2024-02" db="EMBL/GenBank/DDBJ databases">
        <title>Comparative genomics of Cryptococcus and Kwoniella reveals pathogenesis evolution and contrasting modes of karyotype evolution via chromosome fusion or intercentromeric recombination.</title>
        <authorList>
            <person name="Coelho M.A."/>
            <person name="David-Palma M."/>
            <person name="Shea T."/>
            <person name="Bowers K."/>
            <person name="McGinley-Smith S."/>
            <person name="Mohammad A.W."/>
            <person name="Gnirke A."/>
            <person name="Yurkov A.M."/>
            <person name="Nowrousian M."/>
            <person name="Sun S."/>
            <person name="Cuomo C.A."/>
            <person name="Heitman J."/>
        </authorList>
    </citation>
    <scope>NUCLEOTIDE SEQUENCE</scope>
    <source>
        <strain evidence="3">CBS 10118</strain>
    </source>
</reference>
<proteinExistence type="predicted"/>
<dbReference type="AlphaFoldDB" id="A0A1B9G077"/>
<protein>
    <submittedName>
        <fullName evidence="2">Uncharacterized protein</fullName>
    </submittedName>
</protein>
<dbReference type="KEGG" id="kbi:30210279"/>
<dbReference type="EMBL" id="CP144545">
    <property type="protein sequence ID" value="WVW84820.1"/>
    <property type="molecule type" value="Genomic_DNA"/>
</dbReference>
<reference evidence="2" key="1">
    <citation type="submission" date="2013-07" db="EMBL/GenBank/DDBJ databases">
        <title>The Genome Sequence of Cryptococcus bestiolae CBS10118.</title>
        <authorList>
            <consortium name="The Broad Institute Genome Sequencing Platform"/>
            <person name="Cuomo C."/>
            <person name="Litvintseva A."/>
            <person name="Chen Y."/>
            <person name="Heitman J."/>
            <person name="Sun S."/>
            <person name="Springer D."/>
            <person name="Dromer F."/>
            <person name="Young S.K."/>
            <person name="Zeng Q."/>
            <person name="Gargeya S."/>
            <person name="Fitzgerald M."/>
            <person name="Abouelleil A."/>
            <person name="Alvarado L."/>
            <person name="Berlin A.M."/>
            <person name="Chapman S.B."/>
            <person name="Dewar J."/>
            <person name="Goldberg J."/>
            <person name="Griggs A."/>
            <person name="Gujja S."/>
            <person name="Hansen M."/>
            <person name="Howarth C."/>
            <person name="Imamovic A."/>
            <person name="Larimer J."/>
            <person name="McCowan C."/>
            <person name="Murphy C."/>
            <person name="Pearson M."/>
            <person name="Priest M."/>
            <person name="Roberts A."/>
            <person name="Saif S."/>
            <person name="Shea T."/>
            <person name="Sykes S."/>
            <person name="Wortman J."/>
            <person name="Nusbaum C."/>
            <person name="Birren B."/>
        </authorList>
    </citation>
    <scope>NUCLEOTIDE SEQUENCE [LARGE SCALE GENOMIC DNA]</scope>
    <source>
        <strain evidence="2">CBS 10118</strain>
    </source>
</reference>
<evidence type="ECO:0000256" key="1">
    <source>
        <dbReference type="SAM" id="MobiDB-lite"/>
    </source>
</evidence>
<gene>
    <name evidence="2" type="ORF">I302_05880</name>
    <name evidence="3" type="ORF">I302_106855</name>
</gene>
<keyword evidence="4" id="KW-1185">Reference proteome</keyword>